<protein>
    <recommendedName>
        <fullName evidence="3">DUF5343 domain-containing protein</fullName>
    </recommendedName>
</protein>
<gene>
    <name evidence="2" type="ORF">D7032_17085</name>
</gene>
<evidence type="ECO:0008006" key="3">
    <source>
        <dbReference type="Google" id="ProtNLM"/>
    </source>
</evidence>
<dbReference type="EMBL" id="CP032664">
    <property type="protein sequence ID" value="QQO84805.1"/>
    <property type="molecule type" value="Genomic_DNA"/>
</dbReference>
<evidence type="ECO:0000313" key="2">
    <source>
        <dbReference type="EMBL" id="QQO84805.1"/>
    </source>
</evidence>
<sequence>MSDKINLPSSSFDELVKIIKGYSHASKGASLDEIAKLTGLNKFAISGNNKFLSDIGLIEGGKAKSATDLGTKLARALDHSQVQDAKRCWSDAVSSNEGVSRLVTVVRIKGGMSVDDLAAHILYVSGQGNNAKNRTGSRTVVEILIQADLLENVDGTLKVATPSDESVTGNEDSEGTRKVNVATAPKSNVAENNEKPDSRPPEINLSGLTTPPQIAINIQLHLPETDNAEVYEKLFKALKDNLLSGNN</sequence>
<feature type="region of interest" description="Disordered" evidence="1">
    <location>
        <begin position="184"/>
        <end position="208"/>
    </location>
</feature>
<name>A0A7T8EEC8_9GAMM</name>
<reference evidence="2" key="1">
    <citation type="submission" date="2018-09" db="EMBL/GenBank/DDBJ databases">
        <title>Genome sequencing and analysis.</title>
        <authorList>
            <person name="Huang Y.-T."/>
        </authorList>
    </citation>
    <scope>NUCLEOTIDE SEQUENCE</scope>
    <source>
        <strain evidence="2">HIDE</strain>
    </source>
</reference>
<proteinExistence type="predicted"/>
<accession>A0A7T8EEC8</accession>
<dbReference type="AlphaFoldDB" id="A0A7T8EEC8"/>
<dbReference type="RefSeq" id="WP_345851246.1">
    <property type="nucleotide sequence ID" value="NZ_CP032664.1"/>
</dbReference>
<evidence type="ECO:0000256" key="1">
    <source>
        <dbReference type="SAM" id="MobiDB-lite"/>
    </source>
</evidence>
<organism evidence="2">
    <name type="scientific">Shewanella algae</name>
    <dbReference type="NCBI Taxonomy" id="38313"/>
    <lineage>
        <taxon>Bacteria</taxon>
        <taxon>Pseudomonadati</taxon>
        <taxon>Pseudomonadota</taxon>
        <taxon>Gammaproteobacteria</taxon>
        <taxon>Alteromonadales</taxon>
        <taxon>Shewanellaceae</taxon>
        <taxon>Shewanella</taxon>
    </lineage>
</organism>